<dbReference type="AlphaFoldDB" id="A0A485LE86"/>
<dbReference type="GO" id="GO:0015074">
    <property type="term" value="P:DNA integration"/>
    <property type="evidence" value="ECO:0007669"/>
    <property type="project" value="InterPro"/>
</dbReference>
<reference evidence="3" key="2">
    <citation type="submission" date="2019-06" db="EMBL/GenBank/DDBJ databases">
        <title>Genomics analysis of Aphanomyces spp. identifies a new class of oomycete effector associated with host adaptation.</title>
        <authorList>
            <person name="Gaulin E."/>
        </authorList>
    </citation>
    <scope>NUCLEOTIDE SEQUENCE</scope>
    <source>
        <strain evidence="3">CBS 578.67</strain>
    </source>
</reference>
<dbReference type="Gene3D" id="1.10.150.130">
    <property type="match status" value="1"/>
</dbReference>
<accession>A0A485LE86</accession>
<dbReference type="GO" id="GO:0003677">
    <property type="term" value="F:DNA binding"/>
    <property type="evidence" value="ECO:0007669"/>
    <property type="project" value="UniProtKB-KW"/>
</dbReference>
<evidence type="ECO:0000313" key="3">
    <source>
        <dbReference type="EMBL" id="KAF0688550.1"/>
    </source>
</evidence>
<dbReference type="InterPro" id="IPR010998">
    <property type="entry name" value="Integrase_recombinase_N"/>
</dbReference>
<evidence type="ECO:0000313" key="4">
    <source>
        <dbReference type="EMBL" id="VFT96538.1"/>
    </source>
</evidence>
<dbReference type="SUPFAM" id="SSF56349">
    <property type="entry name" value="DNA breaking-rejoining enzymes"/>
    <property type="match status" value="1"/>
</dbReference>
<dbReference type="EMBL" id="VJMH01006716">
    <property type="protein sequence ID" value="KAF0688550.1"/>
    <property type="molecule type" value="Genomic_DNA"/>
</dbReference>
<keyword evidence="2" id="KW-0233">DNA recombination</keyword>
<dbReference type="InterPro" id="IPR013762">
    <property type="entry name" value="Integrase-like_cat_sf"/>
</dbReference>
<dbReference type="InterPro" id="IPR011010">
    <property type="entry name" value="DNA_brk_join_enz"/>
</dbReference>
<keyword evidence="5" id="KW-1185">Reference proteome</keyword>
<proteinExistence type="predicted"/>
<protein>
    <submittedName>
        <fullName evidence="4">Aste57867_19840 protein</fullName>
    </submittedName>
</protein>
<organism evidence="4 5">
    <name type="scientific">Aphanomyces stellatus</name>
    <dbReference type="NCBI Taxonomy" id="120398"/>
    <lineage>
        <taxon>Eukaryota</taxon>
        <taxon>Sar</taxon>
        <taxon>Stramenopiles</taxon>
        <taxon>Oomycota</taxon>
        <taxon>Saprolegniomycetes</taxon>
        <taxon>Saprolegniales</taxon>
        <taxon>Verrucalvaceae</taxon>
        <taxon>Aphanomyces</taxon>
    </lineage>
</organism>
<dbReference type="EMBL" id="CAADRA010006739">
    <property type="protein sequence ID" value="VFT96538.1"/>
    <property type="molecule type" value="Genomic_DNA"/>
</dbReference>
<sequence>MDAAPTKETIQEAFHGASTRRTYSTYQRQFLEYFENANNGKDPCTATTGDCSEFLHHLYSIGRKARTIDCAKTAMVAFFKERHVEPNPAQATETKRYVVGLQKFNRQNNVDDGKKAHPLSVHELSVLMNSFGNLNPFVGAMFRFLFSTCYLGCFRISEVLALRWCDLARAQSEDGEHVSVRLRWHKKASVEEDCQIYNLVDEMAYPCLRVCGFYQDYLAMVKTTMMNVSDNAMVFPQVTRLHNGTIKVTWEKSMEQNYLLCIIIPNEVSFAKRRTNGTWWSSKVDAYIKMAHLSADEDIGITWSADCPRTLVKDVVVRSKAWAVGIVPGMVLQGVKLVDDKAYEPVNPEWIPTLSSHGTFPRVLFMKFSYKHCNGDDKAMSLRIRSRAQSNAVKARKRVGEGVGRLELLEEVHSAVARQYWIMRSKKELVAPVVRFSRPPANNDTNTSGSCAESTMKTAVATKTMKAAAMTMRA</sequence>
<keyword evidence="1" id="KW-0238">DNA-binding</keyword>
<name>A0A485LE86_9STRA</name>
<evidence type="ECO:0000256" key="1">
    <source>
        <dbReference type="ARBA" id="ARBA00023125"/>
    </source>
</evidence>
<dbReference type="GO" id="GO:0006310">
    <property type="term" value="P:DNA recombination"/>
    <property type="evidence" value="ECO:0007669"/>
    <property type="project" value="UniProtKB-KW"/>
</dbReference>
<dbReference type="Gene3D" id="1.10.443.10">
    <property type="entry name" value="Intergrase catalytic core"/>
    <property type="match status" value="1"/>
</dbReference>
<dbReference type="Proteomes" id="UP000332933">
    <property type="component" value="Unassembled WGS sequence"/>
</dbReference>
<evidence type="ECO:0000313" key="5">
    <source>
        <dbReference type="Proteomes" id="UP000332933"/>
    </source>
</evidence>
<gene>
    <name evidence="4" type="primary">Aste57867_19840</name>
    <name evidence="3" type="ORF">As57867_019775</name>
    <name evidence="4" type="ORF">ASTE57867_19840</name>
</gene>
<evidence type="ECO:0000256" key="2">
    <source>
        <dbReference type="ARBA" id="ARBA00023172"/>
    </source>
</evidence>
<reference evidence="4 5" key="1">
    <citation type="submission" date="2019-03" db="EMBL/GenBank/DDBJ databases">
        <authorList>
            <person name="Gaulin E."/>
            <person name="Dumas B."/>
        </authorList>
    </citation>
    <scope>NUCLEOTIDE SEQUENCE [LARGE SCALE GENOMIC DNA]</scope>
    <source>
        <strain evidence="4">CBS 568.67</strain>
    </source>
</reference>